<dbReference type="InterPro" id="IPR001915">
    <property type="entry name" value="Peptidase_M48"/>
</dbReference>
<keyword evidence="7" id="KW-1133">Transmembrane helix</keyword>
<feature type="transmembrane region" description="Helical" evidence="7">
    <location>
        <begin position="290"/>
        <end position="314"/>
    </location>
</feature>
<keyword evidence="7" id="KW-0812">Transmembrane</keyword>
<keyword evidence="3 6" id="KW-0378">Hydrolase</keyword>
<dbReference type="CDD" id="cd07326">
    <property type="entry name" value="M56_BlaR1_MecR1_like"/>
    <property type="match status" value="1"/>
</dbReference>
<dbReference type="RefSeq" id="WP_343989845.1">
    <property type="nucleotide sequence ID" value="NZ_BAAANB010000006.1"/>
</dbReference>
<evidence type="ECO:0000256" key="7">
    <source>
        <dbReference type="SAM" id="Phobius"/>
    </source>
</evidence>
<keyword evidence="7" id="KW-0472">Membrane</keyword>
<evidence type="ECO:0000313" key="10">
    <source>
        <dbReference type="Proteomes" id="UP001501285"/>
    </source>
</evidence>
<name>A0ABN2U2V8_9MICO</name>
<proteinExistence type="inferred from homology"/>
<feature type="transmembrane region" description="Helical" evidence="7">
    <location>
        <begin position="95"/>
        <end position="112"/>
    </location>
</feature>
<keyword evidence="2" id="KW-0479">Metal-binding</keyword>
<dbReference type="EMBL" id="BAAANB010000006">
    <property type="protein sequence ID" value="GAA2027407.1"/>
    <property type="molecule type" value="Genomic_DNA"/>
</dbReference>
<comment type="similarity">
    <text evidence="6">Belongs to the peptidase M48 family.</text>
</comment>
<dbReference type="PANTHER" id="PTHR34978:SF3">
    <property type="entry name" value="SLR0241 PROTEIN"/>
    <property type="match status" value="1"/>
</dbReference>
<protein>
    <recommendedName>
        <fullName evidence="8">Peptidase M48 domain-containing protein</fullName>
    </recommendedName>
</protein>
<reference evidence="9 10" key="1">
    <citation type="journal article" date="2019" name="Int. J. Syst. Evol. Microbiol.">
        <title>The Global Catalogue of Microorganisms (GCM) 10K type strain sequencing project: providing services to taxonomists for standard genome sequencing and annotation.</title>
        <authorList>
            <consortium name="The Broad Institute Genomics Platform"/>
            <consortium name="The Broad Institute Genome Sequencing Center for Infectious Disease"/>
            <person name="Wu L."/>
            <person name="Ma J."/>
        </authorList>
    </citation>
    <scope>NUCLEOTIDE SEQUENCE [LARGE SCALE GENOMIC DNA]</scope>
    <source>
        <strain evidence="9 10">JCM 14283</strain>
    </source>
</reference>
<evidence type="ECO:0000313" key="9">
    <source>
        <dbReference type="EMBL" id="GAA2027407.1"/>
    </source>
</evidence>
<evidence type="ECO:0000256" key="4">
    <source>
        <dbReference type="ARBA" id="ARBA00022833"/>
    </source>
</evidence>
<evidence type="ECO:0000256" key="1">
    <source>
        <dbReference type="ARBA" id="ARBA00022670"/>
    </source>
</evidence>
<dbReference type="Pfam" id="PF01435">
    <property type="entry name" value="Peptidase_M48"/>
    <property type="match status" value="1"/>
</dbReference>
<comment type="caution">
    <text evidence="9">The sequence shown here is derived from an EMBL/GenBank/DDBJ whole genome shotgun (WGS) entry which is preliminary data.</text>
</comment>
<keyword evidence="1 6" id="KW-0645">Protease</keyword>
<keyword evidence="4 6" id="KW-0862">Zinc</keyword>
<evidence type="ECO:0000256" key="2">
    <source>
        <dbReference type="ARBA" id="ARBA00022723"/>
    </source>
</evidence>
<organism evidence="9 10">
    <name type="scientific">Terrabacter terrae</name>
    <dbReference type="NCBI Taxonomy" id="318434"/>
    <lineage>
        <taxon>Bacteria</taxon>
        <taxon>Bacillati</taxon>
        <taxon>Actinomycetota</taxon>
        <taxon>Actinomycetes</taxon>
        <taxon>Micrococcales</taxon>
        <taxon>Intrasporangiaceae</taxon>
        <taxon>Terrabacter</taxon>
    </lineage>
</organism>
<gene>
    <name evidence="9" type="ORF">GCM10009740_16390</name>
</gene>
<accession>A0ABN2U2V8</accession>
<dbReference type="PANTHER" id="PTHR34978">
    <property type="entry name" value="POSSIBLE SENSOR-TRANSDUCER PROTEIN BLAR"/>
    <property type="match status" value="1"/>
</dbReference>
<evidence type="ECO:0000256" key="5">
    <source>
        <dbReference type="ARBA" id="ARBA00023049"/>
    </source>
</evidence>
<feature type="transmembrane region" description="Helical" evidence="7">
    <location>
        <begin position="39"/>
        <end position="59"/>
    </location>
</feature>
<feature type="domain" description="Peptidase M48" evidence="8">
    <location>
        <begin position="131"/>
        <end position="201"/>
    </location>
</feature>
<evidence type="ECO:0000256" key="6">
    <source>
        <dbReference type="RuleBase" id="RU003983"/>
    </source>
</evidence>
<comment type="cofactor">
    <cofactor evidence="6">
        <name>Zn(2+)</name>
        <dbReference type="ChEBI" id="CHEBI:29105"/>
    </cofactor>
    <text evidence="6">Binds 1 zinc ion per subunit.</text>
</comment>
<keyword evidence="5 6" id="KW-0482">Metalloprotease</keyword>
<evidence type="ECO:0000259" key="8">
    <source>
        <dbReference type="Pfam" id="PF01435"/>
    </source>
</evidence>
<dbReference type="Proteomes" id="UP001501285">
    <property type="component" value="Unassembled WGS sequence"/>
</dbReference>
<sequence length="315" mass="32726">MSAAACLLLYGVTFAVLAPPPLARLTRSGTFPRLGVAVWLAAIGSVIGSLAAAAALLGAELVRDWSLPRRTLMATCLTQIRAAATGAYGPHVRTAVFMLAGVAAIALSVLLLRLGRTWRRARDATHAHARMVRLAGATRPDLGAVVLDVPERAVYCVAGHPNTIVFTTGALAALDPAQVSAVLAHEHAHLAGRHHLLLALTRSLRTCMPRVQLFTRGADEVARLLEMSADDVAARTHGPRVLVKALVGLAGPARLPAGVLAASGVDVLARVERLATPTTAGNRSQALLQLALTMTAVTVAPLFLGLLAVCGPLLS</sequence>
<dbReference type="InterPro" id="IPR052173">
    <property type="entry name" value="Beta-lactam_resp_regulator"/>
</dbReference>
<evidence type="ECO:0000256" key="3">
    <source>
        <dbReference type="ARBA" id="ARBA00022801"/>
    </source>
</evidence>
<dbReference type="Gene3D" id="3.30.2010.10">
    <property type="entry name" value="Metalloproteases ('zincins'), catalytic domain"/>
    <property type="match status" value="1"/>
</dbReference>
<keyword evidence="10" id="KW-1185">Reference proteome</keyword>